<reference evidence="2 3" key="1">
    <citation type="journal article" date="2012" name="New Phytol.">
        <title>Insight into trade-off between wood decay and parasitism from the genome of a fungal forest pathogen.</title>
        <authorList>
            <person name="Olson A."/>
            <person name="Aerts A."/>
            <person name="Asiegbu F."/>
            <person name="Belbahri L."/>
            <person name="Bouzid O."/>
            <person name="Broberg A."/>
            <person name="Canback B."/>
            <person name="Coutinho P.M."/>
            <person name="Cullen D."/>
            <person name="Dalman K."/>
            <person name="Deflorio G."/>
            <person name="van Diepen L.T."/>
            <person name="Dunand C."/>
            <person name="Duplessis S."/>
            <person name="Durling M."/>
            <person name="Gonthier P."/>
            <person name="Grimwood J."/>
            <person name="Fossdal C.G."/>
            <person name="Hansson D."/>
            <person name="Henrissat B."/>
            <person name="Hietala A."/>
            <person name="Himmelstrand K."/>
            <person name="Hoffmeister D."/>
            <person name="Hogberg N."/>
            <person name="James T.Y."/>
            <person name="Karlsson M."/>
            <person name="Kohler A."/>
            <person name="Kues U."/>
            <person name="Lee Y.H."/>
            <person name="Lin Y.C."/>
            <person name="Lind M."/>
            <person name="Lindquist E."/>
            <person name="Lombard V."/>
            <person name="Lucas S."/>
            <person name="Lunden K."/>
            <person name="Morin E."/>
            <person name="Murat C."/>
            <person name="Park J."/>
            <person name="Raffaello T."/>
            <person name="Rouze P."/>
            <person name="Salamov A."/>
            <person name="Schmutz J."/>
            <person name="Solheim H."/>
            <person name="Stahlberg J."/>
            <person name="Velez H."/>
            <person name="de Vries R.P."/>
            <person name="Wiebenga A."/>
            <person name="Woodward S."/>
            <person name="Yakovlev I."/>
            <person name="Garbelotto M."/>
            <person name="Martin F."/>
            <person name="Grigoriev I.V."/>
            <person name="Stenlid J."/>
        </authorList>
    </citation>
    <scope>NUCLEOTIDE SEQUENCE [LARGE SCALE GENOMIC DNA]</scope>
    <source>
        <strain evidence="2 3">TC 32-1</strain>
    </source>
</reference>
<dbReference type="InterPro" id="IPR002575">
    <property type="entry name" value="Aminoglycoside_PTrfase"/>
</dbReference>
<feature type="domain" description="Aminoglycoside phosphotransferase" evidence="1">
    <location>
        <begin position="56"/>
        <end position="101"/>
    </location>
</feature>
<dbReference type="InterPro" id="IPR051678">
    <property type="entry name" value="AGP_Transferase"/>
</dbReference>
<dbReference type="Gene3D" id="3.90.1200.10">
    <property type="match status" value="1"/>
</dbReference>
<gene>
    <name evidence="2" type="ORF">HETIRDRAFT_332479</name>
</gene>
<dbReference type="SUPFAM" id="SSF56112">
    <property type="entry name" value="Protein kinase-like (PK-like)"/>
    <property type="match status" value="1"/>
</dbReference>
<proteinExistence type="predicted"/>
<name>W4JMZ6_HETIT</name>
<evidence type="ECO:0000313" key="3">
    <source>
        <dbReference type="Proteomes" id="UP000030671"/>
    </source>
</evidence>
<keyword evidence="3" id="KW-1185">Reference proteome</keyword>
<dbReference type="HOGENOM" id="CLU_021768_3_2_1"/>
<dbReference type="Proteomes" id="UP000030671">
    <property type="component" value="Unassembled WGS sequence"/>
</dbReference>
<dbReference type="PANTHER" id="PTHR21310:SF58">
    <property type="entry name" value="AMINOGLYCOSIDE PHOSPHOTRANSFERASE DOMAIN-CONTAINING PROTEIN"/>
    <property type="match status" value="1"/>
</dbReference>
<dbReference type="InterPro" id="IPR011009">
    <property type="entry name" value="Kinase-like_dom_sf"/>
</dbReference>
<accession>W4JMZ6</accession>
<evidence type="ECO:0000313" key="2">
    <source>
        <dbReference type="EMBL" id="ETW74932.1"/>
    </source>
</evidence>
<dbReference type="EMBL" id="KI925467">
    <property type="protein sequence ID" value="ETW74932.1"/>
    <property type="molecule type" value="Genomic_DNA"/>
</dbReference>
<dbReference type="GeneID" id="20671734"/>
<sequence>MSTKQHEDVAEQLKSILSAMQVLKPKTLGSVTGGSYRNMMCVPPPLQPKQAFSTMAEFHELLACIPLNCGFRFAHGDLLPKNIMVDGSKITGIIDWQNAGFWPDFWEYCRMHDSNFETRGWSKVLKIVFPGEGRPKEVQAIHRMLINCSWFLS</sequence>
<dbReference type="Pfam" id="PF01636">
    <property type="entry name" value="APH"/>
    <property type="match status" value="1"/>
</dbReference>
<dbReference type="KEGG" id="hir:HETIRDRAFT_332479"/>
<dbReference type="OrthoDB" id="5598852at2759"/>
<protein>
    <recommendedName>
        <fullName evidence="1">Aminoglycoside phosphotransferase domain-containing protein</fullName>
    </recommendedName>
</protein>
<evidence type="ECO:0000259" key="1">
    <source>
        <dbReference type="Pfam" id="PF01636"/>
    </source>
</evidence>
<dbReference type="PANTHER" id="PTHR21310">
    <property type="entry name" value="AMINOGLYCOSIDE PHOSPHOTRANSFERASE-RELATED-RELATED"/>
    <property type="match status" value="1"/>
</dbReference>
<dbReference type="AlphaFoldDB" id="W4JMZ6"/>
<dbReference type="RefSeq" id="XP_009553394.1">
    <property type="nucleotide sequence ID" value="XM_009555099.1"/>
</dbReference>
<dbReference type="InParanoid" id="W4JMZ6"/>
<organism evidence="2 3">
    <name type="scientific">Heterobasidion irregulare (strain TC 32-1)</name>
    <dbReference type="NCBI Taxonomy" id="747525"/>
    <lineage>
        <taxon>Eukaryota</taxon>
        <taxon>Fungi</taxon>
        <taxon>Dikarya</taxon>
        <taxon>Basidiomycota</taxon>
        <taxon>Agaricomycotina</taxon>
        <taxon>Agaricomycetes</taxon>
        <taxon>Russulales</taxon>
        <taxon>Bondarzewiaceae</taxon>
        <taxon>Heterobasidion</taxon>
        <taxon>Heterobasidion annosum species complex</taxon>
    </lineage>
</organism>